<evidence type="ECO:0000313" key="3">
    <source>
        <dbReference type="EMBL" id="ATQ78125.1"/>
    </source>
</evidence>
<name>A0A2D2DT17_9BURK</name>
<dbReference type="NCBIfam" id="TIGR02595">
    <property type="entry name" value="PEP_CTERM"/>
    <property type="match status" value="1"/>
</dbReference>
<dbReference type="Proteomes" id="UP000229897">
    <property type="component" value="Chromosome"/>
</dbReference>
<feature type="domain" description="Ice-binding protein C-terminal" evidence="2">
    <location>
        <begin position="220"/>
        <end position="245"/>
    </location>
</feature>
<evidence type="ECO:0000313" key="4">
    <source>
        <dbReference type="Proteomes" id="UP000229897"/>
    </source>
</evidence>
<sequence length="254" mass="27378">MHSRTRHIAVTAIAFAALFAPQLAHADTVHIETSGLTFDTFQSPYAETLVSDVNGAATFSLVNAAHFMGNPNMLNYHTVHGSVFQLSARAGHKVTGYSVTGGFWGELHVGQSPDGSGFPGSAETRSGAWAYAHDVVGGDNFALGEHTTSNLQGHSDFRFDSGPLNKTQPFYLTFEGYIEGYAAPAIWYGNEPGQMWPYRDYSRADVRLKGPLLLTVYTQAVPEPHTYAMTLAGLALLAGVARRRKRAARAGAQA</sequence>
<protein>
    <recommendedName>
        <fullName evidence="2">Ice-binding protein C-terminal domain-containing protein</fullName>
    </recommendedName>
</protein>
<dbReference type="EMBL" id="CP024608">
    <property type="protein sequence ID" value="ATQ78125.1"/>
    <property type="molecule type" value="Genomic_DNA"/>
</dbReference>
<organism evidence="3 4">
    <name type="scientific">Massilia violaceinigra</name>
    <dbReference type="NCBI Taxonomy" id="2045208"/>
    <lineage>
        <taxon>Bacteria</taxon>
        <taxon>Pseudomonadati</taxon>
        <taxon>Pseudomonadota</taxon>
        <taxon>Betaproteobacteria</taxon>
        <taxon>Burkholderiales</taxon>
        <taxon>Oxalobacteraceae</taxon>
        <taxon>Telluria group</taxon>
        <taxon>Massilia</taxon>
    </lineage>
</organism>
<evidence type="ECO:0000259" key="2">
    <source>
        <dbReference type="Pfam" id="PF07589"/>
    </source>
</evidence>
<dbReference type="Pfam" id="PF07589">
    <property type="entry name" value="PEP-CTERM"/>
    <property type="match status" value="1"/>
</dbReference>
<feature type="chain" id="PRO_5013662566" description="Ice-binding protein C-terminal domain-containing protein" evidence="1">
    <location>
        <begin position="27"/>
        <end position="254"/>
    </location>
</feature>
<gene>
    <name evidence="3" type="ORF">CR152_29150</name>
</gene>
<dbReference type="InterPro" id="IPR013424">
    <property type="entry name" value="Ice-binding_C"/>
</dbReference>
<dbReference type="RefSeq" id="WP_229413691.1">
    <property type="nucleotide sequence ID" value="NZ_CP024608.1"/>
</dbReference>
<dbReference type="KEGG" id="mass:CR152_29150"/>
<dbReference type="AlphaFoldDB" id="A0A2D2DT17"/>
<keyword evidence="4" id="KW-1185">Reference proteome</keyword>
<accession>A0A2D2DT17</accession>
<feature type="signal peptide" evidence="1">
    <location>
        <begin position="1"/>
        <end position="26"/>
    </location>
</feature>
<evidence type="ECO:0000256" key="1">
    <source>
        <dbReference type="SAM" id="SignalP"/>
    </source>
</evidence>
<proteinExistence type="predicted"/>
<keyword evidence="1" id="KW-0732">Signal</keyword>
<reference evidence="3" key="1">
    <citation type="submission" date="2017-10" db="EMBL/GenBank/DDBJ databases">
        <title>Massilia psychrophilum sp. nov., a novel purple-pigmented bacterium isolated from Tianshan glacier, Xinjiang Municipality, China.</title>
        <authorList>
            <person name="Wang H."/>
        </authorList>
    </citation>
    <scope>NUCLEOTIDE SEQUENCE [LARGE SCALE GENOMIC DNA]</scope>
    <source>
        <strain evidence="3">B2</strain>
    </source>
</reference>